<organism evidence="5 6">
    <name type="scientific">Claviceps purpurea (strain 20.1)</name>
    <name type="common">Ergot fungus</name>
    <name type="synonym">Sphacelia segetum</name>
    <dbReference type="NCBI Taxonomy" id="1111077"/>
    <lineage>
        <taxon>Eukaryota</taxon>
        <taxon>Fungi</taxon>
        <taxon>Dikarya</taxon>
        <taxon>Ascomycota</taxon>
        <taxon>Pezizomycotina</taxon>
        <taxon>Sordariomycetes</taxon>
        <taxon>Hypocreomycetidae</taxon>
        <taxon>Hypocreales</taxon>
        <taxon>Clavicipitaceae</taxon>
        <taxon>Claviceps</taxon>
    </lineage>
</organism>
<reference evidence="5 6" key="1">
    <citation type="journal article" date="2013" name="PLoS Genet.">
        <title>Plant-symbiotic fungi as chemical engineers: Multi-genome analysis of the Clavicipitaceae reveals dynamics of alkaloid loci.</title>
        <authorList>
            <person name="Schardl C.L."/>
            <person name="Young C.A."/>
            <person name="Hesse U."/>
            <person name="Amyotte S.G."/>
            <person name="Andreeva K."/>
            <person name="Calie P.J."/>
            <person name="Fleetwood D.J."/>
            <person name="Haws D.C."/>
            <person name="Moore N."/>
            <person name="Oeser B."/>
            <person name="Panaccione D.G."/>
            <person name="Schweri K.K."/>
            <person name="Voisey C.R."/>
            <person name="Farman M.L."/>
            <person name="Jaromczyk J.W."/>
            <person name="Roe B.A."/>
            <person name="O'Sullivan D.M."/>
            <person name="Scott B."/>
            <person name="Tudzynski P."/>
            <person name="An Z."/>
            <person name="Arnaoudova E.G."/>
            <person name="Bullock C.T."/>
            <person name="Charlton N.D."/>
            <person name="Chen L."/>
            <person name="Cox M."/>
            <person name="Dinkins R.D."/>
            <person name="Florea S."/>
            <person name="Glenn A.E."/>
            <person name="Gordon A."/>
            <person name="Gueldener U."/>
            <person name="Harris D.R."/>
            <person name="Hollin W."/>
            <person name="Jaromczyk J."/>
            <person name="Johnson R.D."/>
            <person name="Khan A.K."/>
            <person name="Leistner E."/>
            <person name="Leuchtmann A."/>
            <person name="Li C."/>
            <person name="Liu J."/>
            <person name="Liu J."/>
            <person name="Liu M."/>
            <person name="Mace W."/>
            <person name="Machado C."/>
            <person name="Nagabhyru P."/>
            <person name="Pan J."/>
            <person name="Schmid J."/>
            <person name="Sugawara K."/>
            <person name="Steiner U."/>
            <person name="Takach J.E."/>
            <person name="Tanaka E."/>
            <person name="Webb J.S."/>
            <person name="Wilson E.V."/>
            <person name="Wiseman J.L."/>
            <person name="Yoshida R."/>
            <person name="Zeng Z."/>
        </authorList>
    </citation>
    <scope>NUCLEOTIDE SEQUENCE [LARGE SCALE GENOMIC DNA]</scope>
    <source>
        <strain evidence="5 6">20.1</strain>
    </source>
</reference>
<keyword evidence="6" id="KW-1185">Reference proteome</keyword>
<protein>
    <recommendedName>
        <fullName evidence="4">F-box domain-containing protein</fullName>
    </recommendedName>
</protein>
<dbReference type="SUPFAM" id="SSF48403">
    <property type="entry name" value="Ankyrin repeat"/>
    <property type="match status" value="1"/>
</dbReference>
<dbReference type="CDD" id="cd09917">
    <property type="entry name" value="F-box_SF"/>
    <property type="match status" value="1"/>
</dbReference>
<comment type="caution">
    <text evidence="5">The sequence shown here is derived from an EMBL/GenBank/DDBJ whole genome shotgun (WGS) entry which is preliminary data.</text>
</comment>
<dbReference type="PhylomeDB" id="M1WGG9"/>
<evidence type="ECO:0000313" key="6">
    <source>
        <dbReference type="Proteomes" id="UP000016801"/>
    </source>
</evidence>
<dbReference type="PANTHER" id="PTHR24198:SF165">
    <property type="entry name" value="ANKYRIN REPEAT-CONTAINING PROTEIN-RELATED"/>
    <property type="match status" value="1"/>
</dbReference>
<sequence length="665" mass="76014">MDSAAREARVTAPERDTDELRCPLVLLPPEMKHQIMSRISTQQSLSRLGQSCRAWYEVANEELYKRDSRENNSVAIKWMAAHAVDEQTTDSAIRTLEVSLRWGGQIDAVKQHHYSRSDTEEEIMCDTSTALHVAVFFGNVRLTKTLLDMKASLTIPCPTLSWASMGTQQLRIRFAYFQKVIENWRHVSPVFPIFLAFLKSDTDMCKLLLEHGAGREAMILGTETGPQVMSILHFAAADPTTDYRQWQCLFERFREYIDEPSPQMDAPAPLHVALRAGCTQGMQIAVEFGADKEARNGFSHTPLSSFALETTDEHPVTFEERTVCIRKFVELGASLESEVDSLLLIAVQSYIPDPLDYPLTRNLIDFLLERRADIHGISGWQNTNMVNEILDAIFDQEDDPESLELLKELLSHLVDGGLNFTTLSPGLPSPLCRVLNDFNSDHGWLIDLLCDKGATIHEHELNRAFICWCHTTELWETNQYDAWWQHQGQEDEIFQKWCEHPHNVWWWQHVERISLHDVEEAYEVAFGHEDRHLYDILTHLPLPAPSDDVLLKLAFHAEAMLPWAWRLVMRHEFEDDFVVTWHPQRGENMIHLTVHMFIAHEGDYSAADAIQDILYLTDKGVDMTARNADGKTPFEVLLNSESNEDGILELAALLGGKEYKAQEPA</sequence>
<dbReference type="OrthoDB" id="20872at2759"/>
<dbReference type="Proteomes" id="UP000016801">
    <property type="component" value="Unassembled WGS sequence"/>
</dbReference>
<evidence type="ECO:0000256" key="3">
    <source>
        <dbReference type="PROSITE-ProRule" id="PRU00023"/>
    </source>
</evidence>
<proteinExistence type="predicted"/>
<keyword evidence="2 3" id="KW-0040">ANK repeat</keyword>
<dbReference type="InterPro" id="IPR002110">
    <property type="entry name" value="Ankyrin_rpt"/>
</dbReference>
<dbReference type="Pfam" id="PF12937">
    <property type="entry name" value="F-box-like"/>
    <property type="match status" value="1"/>
</dbReference>
<gene>
    <name evidence="5" type="ORF">CPUR_05654</name>
</gene>
<dbReference type="EMBL" id="CAGA01000034">
    <property type="protein sequence ID" value="CCE31799.1"/>
    <property type="molecule type" value="Genomic_DNA"/>
</dbReference>
<dbReference type="PANTHER" id="PTHR24198">
    <property type="entry name" value="ANKYRIN REPEAT AND PROTEIN KINASE DOMAIN-CONTAINING PROTEIN"/>
    <property type="match status" value="1"/>
</dbReference>
<dbReference type="PROSITE" id="PS50088">
    <property type="entry name" value="ANK_REPEAT"/>
    <property type="match status" value="1"/>
</dbReference>
<dbReference type="InterPro" id="IPR036047">
    <property type="entry name" value="F-box-like_dom_sf"/>
</dbReference>
<accession>M1WGG9</accession>
<feature type="repeat" description="ANK" evidence="3">
    <location>
        <begin position="265"/>
        <end position="297"/>
    </location>
</feature>
<evidence type="ECO:0000259" key="4">
    <source>
        <dbReference type="Pfam" id="PF12937"/>
    </source>
</evidence>
<feature type="domain" description="F-box" evidence="4">
    <location>
        <begin position="26"/>
        <end position="66"/>
    </location>
</feature>
<keyword evidence="1" id="KW-0677">Repeat</keyword>
<dbReference type="AlphaFoldDB" id="M1WGG9"/>
<dbReference type="InterPro" id="IPR036770">
    <property type="entry name" value="Ankyrin_rpt-contain_sf"/>
</dbReference>
<dbReference type="VEuPathDB" id="FungiDB:CPUR_05654"/>
<dbReference type="InterPro" id="IPR001810">
    <property type="entry name" value="F-box_dom"/>
</dbReference>
<dbReference type="SMART" id="SM00248">
    <property type="entry name" value="ANK"/>
    <property type="match status" value="3"/>
</dbReference>
<dbReference type="Gene3D" id="1.25.40.20">
    <property type="entry name" value="Ankyrin repeat-containing domain"/>
    <property type="match status" value="1"/>
</dbReference>
<evidence type="ECO:0000256" key="1">
    <source>
        <dbReference type="ARBA" id="ARBA00022737"/>
    </source>
</evidence>
<dbReference type="HOGENOM" id="CLU_014359_0_0_1"/>
<evidence type="ECO:0000256" key="2">
    <source>
        <dbReference type="ARBA" id="ARBA00023043"/>
    </source>
</evidence>
<name>M1WGG9_CLAP2</name>
<evidence type="ECO:0000313" key="5">
    <source>
        <dbReference type="EMBL" id="CCE31799.1"/>
    </source>
</evidence>
<dbReference type="SUPFAM" id="SSF81383">
    <property type="entry name" value="F-box domain"/>
    <property type="match status" value="1"/>
</dbReference>
<dbReference type="STRING" id="1111077.M1WGG9"/>